<evidence type="ECO:0008006" key="3">
    <source>
        <dbReference type="Google" id="ProtNLM"/>
    </source>
</evidence>
<gene>
    <name evidence="1" type="ORF">LHEH8_09620</name>
</gene>
<organism evidence="1 2">
    <name type="scientific">Lactobacillus helveticus</name>
    <name type="common">Lactobacillus suntoryeus</name>
    <dbReference type="NCBI Taxonomy" id="1587"/>
    <lineage>
        <taxon>Bacteria</taxon>
        <taxon>Bacillati</taxon>
        <taxon>Bacillota</taxon>
        <taxon>Bacilli</taxon>
        <taxon>Lactobacillales</taxon>
        <taxon>Lactobacillaceae</taxon>
        <taxon>Lactobacillus</taxon>
    </lineage>
</organism>
<dbReference type="Pfam" id="PF05015">
    <property type="entry name" value="HigB-like_toxin"/>
    <property type="match status" value="1"/>
</dbReference>
<sequence length="111" mass="12843">MSEYVEYFAETKKLTKVLNSPRLMTKEFGKDRARRIMARLDEVDAAKNLAQIPSDSPPRCHKLQGNLQGEFAVDVSRNYRMIFEGYDKNDVISTKKTEIVTVQIISIEDYH</sequence>
<name>A0A8H9F820_LACHE</name>
<protein>
    <recommendedName>
        <fullName evidence="3">Plasmid maintenance system killer protein</fullName>
    </recommendedName>
</protein>
<evidence type="ECO:0000313" key="2">
    <source>
        <dbReference type="Proteomes" id="UP000618094"/>
    </source>
</evidence>
<dbReference type="SUPFAM" id="SSF143011">
    <property type="entry name" value="RelE-like"/>
    <property type="match status" value="1"/>
</dbReference>
<comment type="caution">
    <text evidence="1">The sequence shown here is derived from an EMBL/GenBank/DDBJ whole genome shotgun (WGS) entry which is preliminary data.</text>
</comment>
<dbReference type="Gene3D" id="3.30.2310.20">
    <property type="entry name" value="RelE-like"/>
    <property type="match status" value="1"/>
</dbReference>
<dbReference type="AlphaFoldDB" id="A0A8H9F820"/>
<dbReference type="EMBL" id="BLYO01000209">
    <property type="protein sequence ID" value="GFO99206.1"/>
    <property type="molecule type" value="Genomic_DNA"/>
</dbReference>
<evidence type="ECO:0000313" key="1">
    <source>
        <dbReference type="EMBL" id="GFO99206.1"/>
    </source>
</evidence>
<dbReference type="InterPro" id="IPR007711">
    <property type="entry name" value="HigB-1"/>
</dbReference>
<dbReference type="InterPro" id="IPR035093">
    <property type="entry name" value="RelE/ParE_toxin_dom_sf"/>
</dbReference>
<proteinExistence type="predicted"/>
<reference evidence="1" key="1">
    <citation type="submission" date="2020-07" db="EMBL/GenBank/DDBJ databases">
        <title>Draft genome sequence of Lactobacillus helveticus strain H-8.</title>
        <authorList>
            <person name="Endo A."/>
            <person name="Maeno S."/>
            <person name="Kido Y."/>
        </authorList>
    </citation>
    <scope>NUCLEOTIDE SEQUENCE</scope>
    <source>
        <strain evidence="1">H-8</strain>
    </source>
</reference>
<accession>A0A8H9F820</accession>
<dbReference type="Proteomes" id="UP000618094">
    <property type="component" value="Unassembled WGS sequence"/>
</dbReference>